<feature type="chain" id="PRO_5034894494" description="Lysozyme" evidence="1">
    <location>
        <begin position="27"/>
        <end position="146"/>
    </location>
</feature>
<organism evidence="2 3">
    <name type="scientific">Gadus morhua</name>
    <name type="common">Atlantic cod</name>
    <dbReference type="NCBI Taxonomy" id="8049"/>
    <lineage>
        <taxon>Eukaryota</taxon>
        <taxon>Metazoa</taxon>
        <taxon>Chordata</taxon>
        <taxon>Craniata</taxon>
        <taxon>Vertebrata</taxon>
        <taxon>Euteleostomi</taxon>
        <taxon>Actinopterygii</taxon>
        <taxon>Neopterygii</taxon>
        <taxon>Teleostei</taxon>
        <taxon>Neoteleostei</taxon>
        <taxon>Acanthomorphata</taxon>
        <taxon>Zeiogadaria</taxon>
        <taxon>Gadariae</taxon>
        <taxon>Gadiformes</taxon>
        <taxon>Gadoidei</taxon>
        <taxon>Gadidae</taxon>
        <taxon>Gadus</taxon>
    </lineage>
</organism>
<keyword evidence="1" id="KW-0732">Signal</keyword>
<name>A0A8C5FDB8_GADMO</name>
<evidence type="ECO:0008006" key="4">
    <source>
        <dbReference type="Google" id="ProtNLM"/>
    </source>
</evidence>
<dbReference type="SUPFAM" id="SSF53955">
    <property type="entry name" value="Lysozyme-like"/>
    <property type="match status" value="1"/>
</dbReference>
<evidence type="ECO:0000256" key="1">
    <source>
        <dbReference type="SAM" id="SignalP"/>
    </source>
</evidence>
<reference evidence="2" key="1">
    <citation type="submission" date="2025-08" db="UniProtKB">
        <authorList>
            <consortium name="Ensembl"/>
        </authorList>
    </citation>
    <scope>IDENTIFICATION</scope>
</reference>
<keyword evidence="3" id="KW-1185">Reference proteome</keyword>
<feature type="signal peptide" evidence="1">
    <location>
        <begin position="1"/>
        <end position="26"/>
    </location>
</feature>
<dbReference type="Ensembl" id="ENSGMOT00000065211.1">
    <property type="protein sequence ID" value="ENSGMOP00000028267.1"/>
    <property type="gene ID" value="ENSGMOG00000028727.1"/>
</dbReference>
<dbReference type="Proteomes" id="UP000694546">
    <property type="component" value="Chromosome 3"/>
</dbReference>
<evidence type="ECO:0000313" key="3">
    <source>
        <dbReference type="Proteomes" id="UP000694546"/>
    </source>
</evidence>
<accession>A0A8C5FDB8</accession>
<reference evidence="2" key="2">
    <citation type="submission" date="2025-09" db="UniProtKB">
        <authorList>
            <consortium name="Ensembl"/>
        </authorList>
    </citation>
    <scope>IDENTIFICATION</scope>
</reference>
<evidence type="ECO:0000313" key="2">
    <source>
        <dbReference type="Ensembl" id="ENSGMOP00000028267.1"/>
    </source>
</evidence>
<dbReference type="InterPro" id="IPR023346">
    <property type="entry name" value="Lysozyme-like_dom_sf"/>
</dbReference>
<sequence>MQRAGLLVAAVTVVVAVLLCGEAAEAKRISRCEMKKALEEALILPSQWKKFKNLILARGETRSCSPGPTPCYLGNSPEPKQGERFYGVFQLNDRFHCDSNLQPSWNLCQTNCQDIYDDVALFSSYLLHKLKWVIRIVIFLVFLFIL</sequence>
<dbReference type="Gene3D" id="1.10.530.10">
    <property type="match status" value="1"/>
</dbReference>
<dbReference type="AlphaFoldDB" id="A0A8C5FDB8"/>
<dbReference type="OMA" id="NLCQKSC"/>
<proteinExistence type="predicted"/>
<protein>
    <recommendedName>
        <fullName evidence="4">Lysozyme</fullName>
    </recommendedName>
</protein>